<comment type="caution">
    <text evidence="13">The sequence shown here is derived from an EMBL/GenBank/DDBJ whole genome shotgun (WGS) entry which is preliminary data.</text>
</comment>
<name>A0A840C9R1_9HYPH</name>
<keyword evidence="14" id="KW-1185">Reference proteome</keyword>
<evidence type="ECO:0000313" key="14">
    <source>
        <dbReference type="Proteomes" id="UP000577362"/>
    </source>
</evidence>
<dbReference type="PROSITE" id="PS50893">
    <property type="entry name" value="ABC_TRANSPORTER_2"/>
    <property type="match status" value="1"/>
</dbReference>
<evidence type="ECO:0000256" key="5">
    <source>
        <dbReference type="ARBA" id="ARBA00022840"/>
    </source>
</evidence>
<keyword evidence="6 10" id="KW-1133">Transmembrane helix</keyword>
<dbReference type="InterPro" id="IPR027417">
    <property type="entry name" value="P-loop_NTPase"/>
</dbReference>
<feature type="domain" description="ABC transmembrane type-1" evidence="12">
    <location>
        <begin position="46"/>
        <end position="328"/>
    </location>
</feature>
<evidence type="ECO:0000256" key="6">
    <source>
        <dbReference type="ARBA" id="ARBA00022989"/>
    </source>
</evidence>
<dbReference type="GO" id="GO:0016887">
    <property type="term" value="F:ATP hydrolysis activity"/>
    <property type="evidence" value="ECO:0007669"/>
    <property type="project" value="InterPro"/>
</dbReference>
<comment type="function">
    <text evidence="8">Part of an ABC transporter complex. Transmembrane domains (TMD) form a pore in the inner membrane and the ATP-binding domain (NBD) is responsible for energy generation.</text>
</comment>
<organism evidence="13 14">
    <name type="scientific">Chelatococcus caeni</name>
    <dbReference type="NCBI Taxonomy" id="1348468"/>
    <lineage>
        <taxon>Bacteria</taxon>
        <taxon>Pseudomonadati</taxon>
        <taxon>Pseudomonadota</taxon>
        <taxon>Alphaproteobacteria</taxon>
        <taxon>Hyphomicrobiales</taxon>
        <taxon>Chelatococcaceae</taxon>
        <taxon>Chelatococcus</taxon>
    </lineage>
</organism>
<feature type="domain" description="ABC transporter" evidence="11">
    <location>
        <begin position="363"/>
        <end position="599"/>
    </location>
</feature>
<feature type="region of interest" description="Disordered" evidence="9">
    <location>
        <begin position="1"/>
        <end position="23"/>
    </location>
</feature>
<dbReference type="GO" id="GO:0090374">
    <property type="term" value="P:oligopeptide export from mitochondrion"/>
    <property type="evidence" value="ECO:0007669"/>
    <property type="project" value="TreeGrafter"/>
</dbReference>
<dbReference type="FunFam" id="3.40.50.300:FF:000218">
    <property type="entry name" value="Multidrug ABC transporter ATP-binding protein"/>
    <property type="match status" value="1"/>
</dbReference>
<dbReference type="GO" id="GO:0005886">
    <property type="term" value="C:plasma membrane"/>
    <property type="evidence" value="ECO:0007669"/>
    <property type="project" value="UniProtKB-SubCell"/>
</dbReference>
<dbReference type="NCBIfam" id="TIGR02204">
    <property type="entry name" value="MsbA_rel"/>
    <property type="match status" value="1"/>
</dbReference>
<dbReference type="Gene3D" id="1.20.1560.10">
    <property type="entry name" value="ABC transporter type 1, transmembrane domain"/>
    <property type="match status" value="1"/>
</dbReference>
<evidence type="ECO:0000313" key="13">
    <source>
        <dbReference type="EMBL" id="MBB4019586.1"/>
    </source>
</evidence>
<dbReference type="Pfam" id="PF00005">
    <property type="entry name" value="ABC_tran"/>
    <property type="match status" value="1"/>
</dbReference>
<dbReference type="CDD" id="cd03249">
    <property type="entry name" value="ABC_MTABC3_MDL1_MDL2"/>
    <property type="match status" value="1"/>
</dbReference>
<dbReference type="InterPro" id="IPR039421">
    <property type="entry name" value="Type_1_exporter"/>
</dbReference>
<comment type="subcellular location">
    <subcellularLocation>
        <location evidence="1">Cell membrane</location>
        <topology evidence="1">Multi-pass membrane protein</topology>
    </subcellularLocation>
</comment>
<dbReference type="EMBL" id="JACIEN010000008">
    <property type="protein sequence ID" value="MBB4019586.1"/>
    <property type="molecule type" value="Genomic_DNA"/>
</dbReference>
<evidence type="ECO:0000259" key="12">
    <source>
        <dbReference type="PROSITE" id="PS50929"/>
    </source>
</evidence>
<dbReference type="SMART" id="SM00382">
    <property type="entry name" value="AAA"/>
    <property type="match status" value="1"/>
</dbReference>
<dbReference type="RefSeq" id="WP_425486599.1">
    <property type="nucleotide sequence ID" value="NZ_JACIEN010000008.1"/>
</dbReference>
<evidence type="ECO:0000256" key="9">
    <source>
        <dbReference type="SAM" id="MobiDB-lite"/>
    </source>
</evidence>
<sequence>MAAGRGRTRMEGEAADGAAGGRGERAPMAALKPLVPFALAYRGRIAAALVALVVAAGATLALPLAVRRVIDGGFSDPDSGMINAYFGMLVIVVAVLAVASAARYYLVTTLGERVVADLRTAVFRHLLRLDPGFYDSARSGDLASRLAADTTQIKAAFGASASIALRNLFLFIGAATMMVVTSPRLSALVLAAIPVIVLPLVASGRSVRRRSRAAQDRLADASAFATEAVGAIRTMQAFGVETATAGRYKAAAEDAFEAARASIRARAYLTAVALFLIAASVVAVLWYGAQDVLGGRMSAGRLSQFVLYAVFAAGALGELSQVWGEVSQAAGAAGRLSELLATRASVASPASPVALPQPPRGTVAFENVSFAYPSRPERSSLHALDFSVAAGERVAIVGPSGAGKTTVFQLILRFYDCQGGTVLVDGVDVRRADLAALRSRIAYVQQEAVIFGASVADNIRYGRPDASMEEVRRAAEFAAADTFIAALPQGYDTMLGERGVTLSGGQRQRLAIARAVLKDAPILLLDEATSALDAESERLVQAALDRLMQGRTTIVVAHRLATVQSADRILVMDEGRIVEEGTHATLAARGGLYAKLARLQFGDVPAEVLAAK</sequence>
<accession>A0A840C9R1</accession>
<dbReference type="InterPro" id="IPR011527">
    <property type="entry name" value="ABC1_TM_dom"/>
</dbReference>
<keyword evidence="7 10" id="KW-0472">Membrane</keyword>
<dbReference type="InterPro" id="IPR003593">
    <property type="entry name" value="AAA+_ATPase"/>
</dbReference>
<feature type="transmembrane region" description="Helical" evidence="10">
    <location>
        <begin position="85"/>
        <end position="106"/>
    </location>
</feature>
<dbReference type="PANTHER" id="PTHR43394:SF1">
    <property type="entry name" value="ATP-BINDING CASSETTE SUB-FAMILY B MEMBER 10, MITOCHONDRIAL"/>
    <property type="match status" value="1"/>
</dbReference>
<dbReference type="InterPro" id="IPR036640">
    <property type="entry name" value="ABC1_TM_sf"/>
</dbReference>
<evidence type="ECO:0000256" key="2">
    <source>
        <dbReference type="ARBA" id="ARBA00005417"/>
    </source>
</evidence>
<dbReference type="GO" id="GO:0015421">
    <property type="term" value="F:ABC-type oligopeptide transporter activity"/>
    <property type="evidence" value="ECO:0007669"/>
    <property type="project" value="TreeGrafter"/>
</dbReference>
<comment type="similarity">
    <text evidence="2">Belongs to the ABC transporter superfamily.</text>
</comment>
<protein>
    <submittedName>
        <fullName evidence="13">ATP-binding cassette subfamily B protein</fullName>
    </submittedName>
</protein>
<dbReference type="AlphaFoldDB" id="A0A840C9R1"/>
<dbReference type="SUPFAM" id="SSF52540">
    <property type="entry name" value="P-loop containing nucleoside triphosphate hydrolases"/>
    <property type="match status" value="1"/>
</dbReference>
<dbReference type="PROSITE" id="PS00211">
    <property type="entry name" value="ABC_TRANSPORTER_1"/>
    <property type="match status" value="1"/>
</dbReference>
<dbReference type="PROSITE" id="PS50929">
    <property type="entry name" value="ABC_TM1F"/>
    <property type="match status" value="1"/>
</dbReference>
<dbReference type="GO" id="GO:0005524">
    <property type="term" value="F:ATP binding"/>
    <property type="evidence" value="ECO:0007669"/>
    <property type="project" value="UniProtKB-KW"/>
</dbReference>
<dbReference type="InterPro" id="IPR017871">
    <property type="entry name" value="ABC_transporter-like_CS"/>
</dbReference>
<evidence type="ECO:0000256" key="4">
    <source>
        <dbReference type="ARBA" id="ARBA00022741"/>
    </source>
</evidence>
<evidence type="ECO:0000256" key="3">
    <source>
        <dbReference type="ARBA" id="ARBA00022692"/>
    </source>
</evidence>
<feature type="transmembrane region" description="Helical" evidence="10">
    <location>
        <begin position="155"/>
        <end position="179"/>
    </location>
</feature>
<evidence type="ECO:0000256" key="8">
    <source>
        <dbReference type="ARBA" id="ARBA00024725"/>
    </source>
</evidence>
<dbReference type="InterPro" id="IPR003439">
    <property type="entry name" value="ABC_transporter-like_ATP-bd"/>
</dbReference>
<dbReference type="Pfam" id="PF00664">
    <property type="entry name" value="ABC_membrane"/>
    <property type="match status" value="1"/>
</dbReference>
<dbReference type="InterPro" id="IPR011918">
    <property type="entry name" value="ABC_MsbA_ATP-bd"/>
</dbReference>
<proteinExistence type="inferred from homology"/>
<evidence type="ECO:0000256" key="1">
    <source>
        <dbReference type="ARBA" id="ARBA00004651"/>
    </source>
</evidence>
<dbReference type="SUPFAM" id="SSF90123">
    <property type="entry name" value="ABC transporter transmembrane region"/>
    <property type="match status" value="1"/>
</dbReference>
<dbReference type="CDD" id="cd18575">
    <property type="entry name" value="ABC_6TM_bac_exporter_ABCB8_10_like"/>
    <property type="match status" value="1"/>
</dbReference>
<dbReference type="PANTHER" id="PTHR43394">
    <property type="entry name" value="ATP-DEPENDENT PERMEASE MDL1, MITOCHONDRIAL"/>
    <property type="match status" value="1"/>
</dbReference>
<evidence type="ECO:0000259" key="11">
    <source>
        <dbReference type="PROSITE" id="PS50893"/>
    </source>
</evidence>
<evidence type="ECO:0000256" key="10">
    <source>
        <dbReference type="SAM" id="Phobius"/>
    </source>
</evidence>
<keyword evidence="5 13" id="KW-0067">ATP-binding</keyword>
<dbReference type="Proteomes" id="UP000577362">
    <property type="component" value="Unassembled WGS sequence"/>
</dbReference>
<keyword evidence="4" id="KW-0547">Nucleotide-binding</keyword>
<evidence type="ECO:0000256" key="7">
    <source>
        <dbReference type="ARBA" id="ARBA00023136"/>
    </source>
</evidence>
<reference evidence="13 14" key="1">
    <citation type="submission" date="2020-08" db="EMBL/GenBank/DDBJ databases">
        <title>Genomic Encyclopedia of Type Strains, Phase IV (KMG-IV): sequencing the most valuable type-strain genomes for metagenomic binning, comparative biology and taxonomic classification.</title>
        <authorList>
            <person name="Goeker M."/>
        </authorList>
    </citation>
    <scope>NUCLEOTIDE SEQUENCE [LARGE SCALE GENOMIC DNA]</scope>
    <source>
        <strain evidence="13 14">DSM 103737</strain>
    </source>
</reference>
<dbReference type="Gene3D" id="3.40.50.300">
    <property type="entry name" value="P-loop containing nucleotide triphosphate hydrolases"/>
    <property type="match status" value="1"/>
</dbReference>
<keyword evidence="3 10" id="KW-0812">Transmembrane</keyword>
<feature type="transmembrane region" description="Helical" evidence="10">
    <location>
        <begin position="185"/>
        <end position="202"/>
    </location>
</feature>
<feature type="transmembrane region" description="Helical" evidence="10">
    <location>
        <begin position="267"/>
        <end position="289"/>
    </location>
</feature>
<gene>
    <name evidence="13" type="ORF">GGR16_004641</name>
</gene>
<feature type="transmembrane region" description="Helical" evidence="10">
    <location>
        <begin position="45"/>
        <end position="65"/>
    </location>
</feature>